<dbReference type="InterPro" id="IPR001881">
    <property type="entry name" value="EGF-like_Ca-bd_dom"/>
</dbReference>
<dbReference type="InterPro" id="IPR002859">
    <property type="entry name" value="PKD/REJ-like"/>
</dbReference>
<feature type="compositionally biased region" description="Pro residues" evidence="6">
    <location>
        <begin position="2015"/>
        <end position="2024"/>
    </location>
</feature>
<feature type="domain" description="EGF-like" evidence="8">
    <location>
        <begin position="297"/>
        <end position="339"/>
    </location>
</feature>
<evidence type="ECO:0000256" key="3">
    <source>
        <dbReference type="ARBA" id="ARBA00022737"/>
    </source>
</evidence>
<dbReference type="SMART" id="SM00179">
    <property type="entry name" value="EGF_CA"/>
    <property type="match status" value="6"/>
</dbReference>
<reference evidence="9 10" key="1">
    <citation type="journal article" date="2015" name="Genome Biol. Evol.">
        <title>Comparative Genomics of a Bacterivorous Green Alga Reveals Evolutionary Causalities and Consequences of Phago-Mixotrophic Mode of Nutrition.</title>
        <authorList>
            <person name="Burns J.A."/>
            <person name="Paasch A."/>
            <person name="Narechania A."/>
            <person name="Kim E."/>
        </authorList>
    </citation>
    <scope>NUCLEOTIDE SEQUENCE [LARGE SCALE GENOMIC DNA]</scope>
    <source>
        <strain evidence="9 10">PLY_AMNH</strain>
    </source>
</reference>
<dbReference type="InterPro" id="IPR052235">
    <property type="entry name" value="Nephronectin_domain"/>
</dbReference>
<keyword evidence="7" id="KW-1133">Transmembrane helix</keyword>
<dbReference type="EMBL" id="LGRX02016614">
    <property type="protein sequence ID" value="KAK3261845.1"/>
    <property type="molecule type" value="Genomic_DNA"/>
</dbReference>
<dbReference type="Pfam" id="PF07645">
    <property type="entry name" value="EGF_CA"/>
    <property type="match status" value="3"/>
</dbReference>
<dbReference type="Proteomes" id="UP001190700">
    <property type="component" value="Unassembled WGS sequence"/>
</dbReference>
<feature type="compositionally biased region" description="Basic and acidic residues" evidence="6">
    <location>
        <begin position="1982"/>
        <end position="1997"/>
    </location>
</feature>
<evidence type="ECO:0000256" key="4">
    <source>
        <dbReference type="ARBA" id="ARBA00023157"/>
    </source>
</evidence>
<evidence type="ECO:0000256" key="1">
    <source>
        <dbReference type="ARBA" id="ARBA00022536"/>
    </source>
</evidence>
<keyword evidence="7" id="KW-0472">Membrane</keyword>
<dbReference type="CDD" id="cd00054">
    <property type="entry name" value="EGF_CA"/>
    <property type="match status" value="3"/>
</dbReference>
<evidence type="ECO:0000256" key="7">
    <source>
        <dbReference type="SAM" id="Phobius"/>
    </source>
</evidence>
<feature type="compositionally biased region" description="Pro residues" evidence="6">
    <location>
        <begin position="90"/>
        <end position="105"/>
    </location>
</feature>
<protein>
    <recommendedName>
        <fullName evidence="8">EGF-like domain-containing protein</fullName>
    </recommendedName>
</protein>
<keyword evidence="10" id="KW-1185">Reference proteome</keyword>
<dbReference type="InterPro" id="IPR018097">
    <property type="entry name" value="EGF_Ca-bd_CS"/>
</dbReference>
<feature type="compositionally biased region" description="Polar residues" evidence="6">
    <location>
        <begin position="2027"/>
        <end position="2038"/>
    </location>
</feature>
<feature type="transmembrane region" description="Helical" evidence="7">
    <location>
        <begin position="1831"/>
        <end position="1849"/>
    </location>
</feature>
<name>A0AAE0KVD2_9CHLO</name>
<feature type="transmembrane region" description="Helical" evidence="7">
    <location>
        <begin position="3210"/>
        <end position="3229"/>
    </location>
</feature>
<dbReference type="GO" id="GO:0005509">
    <property type="term" value="F:calcium ion binding"/>
    <property type="evidence" value="ECO:0007669"/>
    <property type="project" value="InterPro"/>
</dbReference>
<evidence type="ECO:0000256" key="2">
    <source>
        <dbReference type="ARBA" id="ARBA00022729"/>
    </source>
</evidence>
<dbReference type="SMART" id="SM00181">
    <property type="entry name" value="EGF"/>
    <property type="match status" value="14"/>
</dbReference>
<evidence type="ECO:0000259" key="8">
    <source>
        <dbReference type="PROSITE" id="PS50026"/>
    </source>
</evidence>
<comment type="caution">
    <text evidence="9">The sequence shown here is derived from an EMBL/GenBank/DDBJ whole genome shotgun (WGS) entry which is preliminary data.</text>
</comment>
<dbReference type="InterPro" id="IPR049883">
    <property type="entry name" value="NOTCH1_EGF-like"/>
</dbReference>
<gene>
    <name evidence="9" type="ORF">CYMTET_29268</name>
</gene>
<dbReference type="PANTHER" id="PTHR24050:SF28">
    <property type="entry name" value="UROMODULIN-LIKE"/>
    <property type="match status" value="1"/>
</dbReference>
<sequence length="3331" mass="359172">MSASAAVPSSSVTIDSILDGSAYVRTTVTFYTEDVAAGADANAFITLLSSDPGSIFSTSSNLVLSASATSMGQTSIAASGDSITVAVPSTPSPPPPPPPSPPTPECAPGFAGVWGDGSWEVPCVDVDECAVSNGRCDNLTQCIDLPAGRGRECGECPLGFTGSGETACLDINECAENNGGCDFQTDCINSAPGFACTDCPVGFSGDGLSGCNDIDECTSEAAPCDERTECINVLGTFTCTPCPSPYLGTGREGCWLAEDCSSQPCDPNTACTMAAGAVVCSACPAGFAGTGATSCIDVDGCADNPCYLGVACTDIPAPGVGYTCGDCPMGYVGDGVLCNEDLCATGTACSTDPLVTCSMLPSGDLDCGPCPDGYSGTGVTCEDIDECQDGTDGGCHFLTECINLPGGHICSACPEGYIGSGETRCSAVTDCSENNGGCWDNGIEHVTCEATQSVDTSAVVTVGVLCGDCPVGYAGNGYDGCVDESGCFPGACDAMSSCRDVLAPGTGYTCDPCPAGYEGDAQGPNSTMATPPNGCYENRCFTGNGGCAYQCNNFPTHRECGPCPTGYTDIKQDGTLCMDSPGCFESPCFAGVACTDVPAPGTGRICGTCPTGYVGDGALCLDVDECQDDVGGCFRNASLGVVTTCTNVERSAQHPKGRVCGPCPDGYKGSGETGCVLVTTCAMDNGGCWVGSGDYAAFSTTCTDVPGVGTECGACPEGFEGTGATGCVDIDGCAEDPCAAGVRCSDVRAPGTGFKCTYDGALSSVDWACPEGYRGDGMTCTLCSMSVRIIDSTIVSGKETRFGWNTGRRAQVNGQLDGLDSVACTNQEGTQFMWESTVSDGSEMTLTAARHQANTLKLSIPKLDLMVGRNYVLKLTSYLTGNPTVRDTESLSFVMDSLPLVLVITGGDVVTGSANVLTLSTASSVDPDGEAGPIMYSWSCRRDDGRDACRYQDGALLPLAMRNETIQFTLLGDINGVNYTFSCEGTKGSRTSTTSTRLSIFSGAPPVVVMTPFTSKSNPTSRLSLSAEVTSADPATLQMQWSVACVTDPAQQLVLNATTLSTPLDSEALVVRAGVLTPGFTYSFTLSAWDRIGPASATLSVTMNTCPSLAHGTGISVLTTNGTTVGTELETVFTISASGWTDDDLPLQYQMLYRVVGGATSVYTPLINDFTTLASPYQVSVKMPEAGLAAHQYLVSVRVSVIDSYSALSSADTNITVLEAATVDTDALLSQSKEMLRNGDSNSAMVFAKGLSSALNVAGYAEYHDRNSSKWYYNATDGYYYLYNGTQAPSGETPVMAPGLSRRLQGMHAEGMVVRRRLLAAPPRVVLRRRLLTDAAGNELDEAQKIRQRRELMSVVQDTTAMLYPSTAMTEAMAAATTDVCGIVEELDEDTQNAAMGNMARLVTGSQDPNRETRMSDVSKQSVADGLSNLNEAAVANDTLVADEASANRTAEVMSIMQSLGSSLLLDAVDGEDPAEVTAATLAMSTQRSRSDLENSPLYTAPLSSPGTDGSSASFPASLGKVLAGIPAADCNATARNTTNCTAVALPKRSVSTRILVTATDAHYSLVGYSNDSDSDAAGHNTRDGEALDLDSEGDARNVSTAGGSTQIALMHQDGRELDVHGLEEAIEVVIGLAQHYQGTVAEIEAAGHTWLGVVQCSYWNETHEAYDTAGCIGLPNPAPSGAGLSWRTLHLDELPFDQHAWTVTNQTLLEGCYEEWGAVFPEWNGTDAGYRKYGKWTFDADGNSIWLDEGMCLLATRNDTDAGCWWEWTEQRFVGRGCEVSQQHSCLCTHLTDFKAEINLEVGELGPPKVQTTSMGAMARISAADLLKSALLLAVVFGFIGGGIYLAVTSTWMHREDRQKLLNELVRPYGSGLYSFRNVGGIWTWSMFEEDLIKGVQKTSERAARLNRAAMKTARDRYKNMIDRRLTTSSVCERGGALGFPYIGVEDKEDLTQGEPVAEGRRAWRGDSPQMDRGMGTEDLPSLREAHRQLQRRASDKSGASQASALSRGSEQPCLPPSMPPAAPSQNTPRHTWQNAEPVTEGLTPAGADQRPHTAPTSAGAPLVGTRTAGGTQANIPSWFFSQDKSRLYIEEEEDNPPGGYPSHGARTPSRLPSTAVGGSEYKDGGGRPVKHRILHLGPPPDAVQERYHIMHRLLLEQEQLSEHEGVGEVGALDTAEEPDVDCNWSSSDEEDGGNVCAADALPDSRSPGAHGSDHGFSVARNATQARHPALQESACAKEEDHVASQAGTHEALQAALPPPLLQPPDTGSGLCMIDEVGHDANVDRQRVSHSMTVVPNISTVPQLECRTHYSHRSSAQGAADVFTAKSTNTDTRCAGVQRGDMAHQLCAEGAPQDSLPVDPCAQRTEAHAERAGVLRGDMEHIPVVKQQRCMDVDQGADRKHFREDSDGAIMLLNETTEDIEPTLQRVRKREMEMRRQFHHLERSSAMAGQLGLLGHTLLNNFEAQRADEIRFIIRPQGRPLTVLDEVDQLLSAEAGAPSRRVPVRVRRRMVLKLKCFARFVEIVEHSQDMHSTERLCGLIDHSLTILHRSIPLNELRQCARRHTCTHGRATKPTKDWGQLRKSIMKTTKDNLLPFMKRQTERCESNKLERIDMLHAFKSTGALDRSKDLKLPMERMLGTALMLAWLEVRAIVPREQLQAQLEMSKLVQWNMPSSRPFLYYFDIFKVLITMNSAGWYLRSVMWNLVLLQSHNGSYDICQGVATLLHAGDTSHYLETDPNYELDVDVLVDSVPETLTACEPIPIDVKTKVWATICCIERYRLLPFEWVVNPRELPSERRTLEQIATMYLNRQKVEWPQVGAVMEQLCQDAKKQVTKWRDDHLEAITALRQKVDEDKELTRAGMSEIEQTRERREGLRRELWTLWQSHPFMQIAAVGPTAPFTRAQQLLVLVNGFLFMLMVELWLEWSRASLCCTAFKTYLGCTPATADSECWGYTTCFELYEVSREEASPFLLRSPPYSPVVPRGLKDAPEFSSGARGLEFAAGRSRVRKRMMCEAVQARDDEVLPQFLQAEEYTCVEFPRAGVIMDMVYKALITVGISLLVNLALSALFTIGGTPSVLKFLAPAKRGMVSKMLGSSRLENTFYFLFTVILDFTWLARILARYFLMLANFCDAIYVHLREAWKTVADQIRRARRTLWFMLQVFIYRRDTAVVLQGMEVNLKKEAEEAVERLVLAATVTVARAELDSLFVQTCYILMTLTWALVIWFQLVYAVQLRSLEGPASEHRVINGWLLAVILENCGLAVFKTMILNYSIYKAIIYFEASAKGELGVTGWYERFTTRHLSTKYSLHNVNSPLHGDGTAANAVLFAMPGF</sequence>
<feature type="region of interest" description="Disordered" evidence="6">
    <location>
        <begin position="1570"/>
        <end position="1591"/>
    </location>
</feature>
<feature type="transmembrane region" description="Helical" evidence="7">
    <location>
        <begin position="2906"/>
        <end position="2923"/>
    </location>
</feature>
<feature type="transmembrane region" description="Helical" evidence="7">
    <location>
        <begin position="3102"/>
        <end position="3120"/>
    </location>
</feature>
<dbReference type="FunFam" id="2.10.25.10:FF:000038">
    <property type="entry name" value="Fibrillin 2"/>
    <property type="match status" value="1"/>
</dbReference>
<dbReference type="PANTHER" id="PTHR24050">
    <property type="entry name" value="PA14 DOMAIN-CONTAINING PROTEIN"/>
    <property type="match status" value="1"/>
</dbReference>
<feature type="region of interest" description="Disordered" evidence="6">
    <location>
        <begin position="1483"/>
        <end position="1512"/>
    </location>
</feature>
<keyword evidence="1 5" id="KW-0245">EGF-like domain</keyword>
<dbReference type="Gene3D" id="2.10.25.10">
    <property type="entry name" value="Laminin"/>
    <property type="match status" value="9"/>
</dbReference>
<feature type="region of interest" description="Disordered" evidence="6">
    <location>
        <begin position="1951"/>
        <end position="2079"/>
    </location>
</feature>
<evidence type="ECO:0000313" key="10">
    <source>
        <dbReference type="Proteomes" id="UP001190700"/>
    </source>
</evidence>
<keyword evidence="2" id="KW-0732">Signal</keyword>
<feature type="transmembrane region" description="Helical" evidence="7">
    <location>
        <begin position="3249"/>
        <end position="3270"/>
    </location>
</feature>
<keyword evidence="3" id="KW-0677">Repeat</keyword>
<dbReference type="InterPro" id="IPR000742">
    <property type="entry name" value="EGF"/>
</dbReference>
<proteinExistence type="predicted"/>
<feature type="disulfide bond" evidence="5">
    <location>
        <begin position="136"/>
        <end position="153"/>
    </location>
</feature>
<feature type="region of interest" description="Disordered" evidence="6">
    <location>
        <begin position="2093"/>
        <end position="2129"/>
    </location>
</feature>
<feature type="region of interest" description="Disordered" evidence="6">
    <location>
        <begin position="84"/>
        <end position="105"/>
    </location>
</feature>
<dbReference type="Pfam" id="PF02010">
    <property type="entry name" value="REJ"/>
    <property type="match status" value="1"/>
</dbReference>
<feature type="compositionally biased region" description="Polar residues" evidence="6">
    <location>
        <begin position="2070"/>
        <end position="2079"/>
    </location>
</feature>
<evidence type="ECO:0000256" key="5">
    <source>
        <dbReference type="PROSITE-ProRule" id="PRU00076"/>
    </source>
</evidence>
<dbReference type="PROSITE" id="PS01187">
    <property type="entry name" value="EGF_CA"/>
    <property type="match status" value="1"/>
</dbReference>
<feature type="compositionally biased region" description="Polar residues" evidence="6">
    <location>
        <begin position="1502"/>
        <end position="1512"/>
    </location>
</feature>
<dbReference type="PROSITE" id="PS50026">
    <property type="entry name" value="EGF_3"/>
    <property type="match status" value="2"/>
</dbReference>
<keyword evidence="4 5" id="KW-1015">Disulfide bond</keyword>
<comment type="caution">
    <text evidence="5">Lacks conserved residue(s) required for the propagation of feature annotation.</text>
</comment>
<feature type="domain" description="EGF-like" evidence="8">
    <location>
        <begin position="125"/>
        <end position="169"/>
    </location>
</feature>
<organism evidence="9 10">
    <name type="scientific">Cymbomonas tetramitiformis</name>
    <dbReference type="NCBI Taxonomy" id="36881"/>
    <lineage>
        <taxon>Eukaryota</taxon>
        <taxon>Viridiplantae</taxon>
        <taxon>Chlorophyta</taxon>
        <taxon>Pyramimonadophyceae</taxon>
        <taxon>Pyramimonadales</taxon>
        <taxon>Pyramimonadaceae</taxon>
        <taxon>Cymbomonas</taxon>
    </lineage>
</organism>
<evidence type="ECO:0000313" key="9">
    <source>
        <dbReference type="EMBL" id="KAK3261845.1"/>
    </source>
</evidence>
<evidence type="ECO:0000256" key="6">
    <source>
        <dbReference type="SAM" id="MobiDB-lite"/>
    </source>
</evidence>
<feature type="compositionally biased region" description="Polar residues" evidence="6">
    <location>
        <begin position="1999"/>
        <end position="2011"/>
    </location>
</feature>
<feature type="transmembrane region" description="Helical" evidence="7">
    <location>
        <begin position="3048"/>
        <end position="3071"/>
    </location>
</feature>
<accession>A0AAE0KVD2</accession>
<keyword evidence="7" id="KW-0812">Transmembrane</keyword>